<accession>A0A9N9P0Z0</accession>
<dbReference type="EMBL" id="CAJVPZ010050710">
    <property type="protein sequence ID" value="CAG8777968.1"/>
    <property type="molecule type" value="Genomic_DNA"/>
</dbReference>
<protein>
    <submittedName>
        <fullName evidence="1">16107_t:CDS:1</fullName>
    </submittedName>
</protein>
<evidence type="ECO:0000313" key="2">
    <source>
        <dbReference type="Proteomes" id="UP000789396"/>
    </source>
</evidence>
<dbReference type="Proteomes" id="UP000789396">
    <property type="component" value="Unassembled WGS sequence"/>
</dbReference>
<sequence length="64" mass="7093">LCDDIKEICGDSGSNISNENPDSNIDALNASEKIVEVVEDNEENSEQKFPPLVRVHSFYAIPKD</sequence>
<name>A0A9N9P0Z0_9GLOM</name>
<organism evidence="1 2">
    <name type="scientific">Racocetra fulgida</name>
    <dbReference type="NCBI Taxonomy" id="60492"/>
    <lineage>
        <taxon>Eukaryota</taxon>
        <taxon>Fungi</taxon>
        <taxon>Fungi incertae sedis</taxon>
        <taxon>Mucoromycota</taxon>
        <taxon>Glomeromycotina</taxon>
        <taxon>Glomeromycetes</taxon>
        <taxon>Diversisporales</taxon>
        <taxon>Gigasporaceae</taxon>
        <taxon>Racocetra</taxon>
    </lineage>
</organism>
<keyword evidence="2" id="KW-1185">Reference proteome</keyword>
<feature type="non-terminal residue" evidence="1">
    <location>
        <position position="64"/>
    </location>
</feature>
<evidence type="ECO:0000313" key="1">
    <source>
        <dbReference type="EMBL" id="CAG8777968.1"/>
    </source>
</evidence>
<reference evidence="1" key="1">
    <citation type="submission" date="2021-06" db="EMBL/GenBank/DDBJ databases">
        <authorList>
            <person name="Kallberg Y."/>
            <person name="Tangrot J."/>
            <person name="Rosling A."/>
        </authorList>
    </citation>
    <scope>NUCLEOTIDE SEQUENCE</scope>
    <source>
        <strain evidence="1">IN212</strain>
    </source>
</reference>
<comment type="caution">
    <text evidence="1">The sequence shown here is derived from an EMBL/GenBank/DDBJ whole genome shotgun (WGS) entry which is preliminary data.</text>
</comment>
<dbReference type="AlphaFoldDB" id="A0A9N9P0Z0"/>
<gene>
    <name evidence="1" type="ORF">RFULGI_LOCUS15567</name>
</gene>
<feature type="non-terminal residue" evidence="1">
    <location>
        <position position="1"/>
    </location>
</feature>
<proteinExistence type="predicted"/>